<reference evidence="1" key="1">
    <citation type="submission" date="2018-02" db="EMBL/GenBank/DDBJ databases">
        <title>Rhizophora mucronata_Transcriptome.</title>
        <authorList>
            <person name="Meera S.P."/>
            <person name="Sreeshan A."/>
            <person name="Augustine A."/>
        </authorList>
    </citation>
    <scope>NUCLEOTIDE SEQUENCE</scope>
    <source>
        <tissue evidence="1">Leaf</tissue>
    </source>
</reference>
<dbReference type="EMBL" id="GGEC01074049">
    <property type="protein sequence ID" value="MBX54533.1"/>
    <property type="molecule type" value="Transcribed_RNA"/>
</dbReference>
<proteinExistence type="predicted"/>
<dbReference type="AlphaFoldDB" id="A0A2P2PIJ2"/>
<protein>
    <submittedName>
        <fullName evidence="1">Uncharacterized protein</fullName>
    </submittedName>
</protein>
<name>A0A2P2PIJ2_RHIMU</name>
<evidence type="ECO:0000313" key="1">
    <source>
        <dbReference type="EMBL" id="MBX54533.1"/>
    </source>
</evidence>
<organism evidence="1">
    <name type="scientific">Rhizophora mucronata</name>
    <name type="common">Asiatic mangrove</name>
    <dbReference type="NCBI Taxonomy" id="61149"/>
    <lineage>
        <taxon>Eukaryota</taxon>
        <taxon>Viridiplantae</taxon>
        <taxon>Streptophyta</taxon>
        <taxon>Embryophyta</taxon>
        <taxon>Tracheophyta</taxon>
        <taxon>Spermatophyta</taxon>
        <taxon>Magnoliopsida</taxon>
        <taxon>eudicotyledons</taxon>
        <taxon>Gunneridae</taxon>
        <taxon>Pentapetalae</taxon>
        <taxon>rosids</taxon>
        <taxon>fabids</taxon>
        <taxon>Malpighiales</taxon>
        <taxon>Rhizophoraceae</taxon>
        <taxon>Rhizophora</taxon>
    </lineage>
</organism>
<sequence>MLRMPCTQTAARTPNENKVKPIFTIKKQLHQLCRLPLHIQH</sequence>
<accession>A0A2P2PIJ2</accession>